<proteinExistence type="predicted"/>
<protein>
    <recommendedName>
        <fullName evidence="2">Phage ABA sandwich domain-containing protein</fullName>
    </recommendedName>
</protein>
<name>A0A0F9D9G6_9ZZZZ</name>
<sequence>MNANEKQIAAKCAHWIGWIAHQHAYYDSNDEELECYIKDYNPAANTPQGREQAYGLITKLIEDKWEFNLHCIEGCWGVALSQKGMGGFYPGNGSTLNAALSEAVAKLPEGKK</sequence>
<dbReference type="AlphaFoldDB" id="A0A0F9D9G6"/>
<comment type="caution">
    <text evidence="1">The sequence shown here is derived from an EMBL/GenBank/DDBJ whole genome shotgun (WGS) entry which is preliminary data.</text>
</comment>
<evidence type="ECO:0008006" key="2">
    <source>
        <dbReference type="Google" id="ProtNLM"/>
    </source>
</evidence>
<evidence type="ECO:0000313" key="1">
    <source>
        <dbReference type="EMBL" id="KKL58318.1"/>
    </source>
</evidence>
<organism evidence="1">
    <name type="scientific">marine sediment metagenome</name>
    <dbReference type="NCBI Taxonomy" id="412755"/>
    <lineage>
        <taxon>unclassified sequences</taxon>
        <taxon>metagenomes</taxon>
        <taxon>ecological metagenomes</taxon>
    </lineage>
</organism>
<gene>
    <name evidence="1" type="ORF">LCGC14_2226570</name>
</gene>
<dbReference type="EMBL" id="LAZR01029866">
    <property type="protein sequence ID" value="KKL58318.1"/>
    <property type="molecule type" value="Genomic_DNA"/>
</dbReference>
<reference evidence="1" key="1">
    <citation type="journal article" date="2015" name="Nature">
        <title>Complex archaea that bridge the gap between prokaryotes and eukaryotes.</title>
        <authorList>
            <person name="Spang A."/>
            <person name="Saw J.H."/>
            <person name="Jorgensen S.L."/>
            <person name="Zaremba-Niedzwiedzka K."/>
            <person name="Martijn J."/>
            <person name="Lind A.E."/>
            <person name="van Eijk R."/>
            <person name="Schleper C."/>
            <person name="Guy L."/>
            <person name="Ettema T.J."/>
        </authorList>
    </citation>
    <scope>NUCLEOTIDE SEQUENCE</scope>
</reference>
<accession>A0A0F9D9G6</accession>